<keyword evidence="3" id="KW-1185">Reference proteome</keyword>
<dbReference type="RefSeq" id="WP_203861483.1">
    <property type="nucleotide sequence ID" value="NZ_BAAAZQ010000020.1"/>
</dbReference>
<evidence type="ECO:0000313" key="3">
    <source>
        <dbReference type="Proteomes" id="UP000621500"/>
    </source>
</evidence>
<evidence type="ECO:0000256" key="1">
    <source>
        <dbReference type="SAM" id="MobiDB-lite"/>
    </source>
</evidence>
<protein>
    <submittedName>
        <fullName evidence="2">Uncharacterized protein</fullName>
    </submittedName>
</protein>
<evidence type="ECO:0000313" key="2">
    <source>
        <dbReference type="EMBL" id="GIH00155.1"/>
    </source>
</evidence>
<dbReference type="EMBL" id="BONX01000050">
    <property type="protein sequence ID" value="GIH00155.1"/>
    <property type="molecule type" value="Genomic_DNA"/>
</dbReference>
<accession>A0ABQ4EZS5</accession>
<dbReference type="Proteomes" id="UP000621500">
    <property type="component" value="Unassembled WGS sequence"/>
</dbReference>
<name>A0ABQ4EZS5_9ACTN</name>
<organism evidence="2 3">
    <name type="scientific">Plantactinospora mayteni</name>
    <dbReference type="NCBI Taxonomy" id="566021"/>
    <lineage>
        <taxon>Bacteria</taxon>
        <taxon>Bacillati</taxon>
        <taxon>Actinomycetota</taxon>
        <taxon>Actinomycetes</taxon>
        <taxon>Micromonosporales</taxon>
        <taxon>Micromonosporaceae</taxon>
        <taxon>Plantactinospora</taxon>
    </lineage>
</organism>
<feature type="region of interest" description="Disordered" evidence="1">
    <location>
        <begin position="1"/>
        <end position="29"/>
    </location>
</feature>
<sequence length="71" mass="7670">MRSRPNPGRPKLFAGATHRRPTGPVGRSAPEFVGERVVVIFRVGDPGGLAGGLREPPPQDCPFRYAADQFV</sequence>
<gene>
    <name evidence="2" type="ORF">Pma05_67270</name>
</gene>
<proteinExistence type="predicted"/>
<reference evidence="2 3" key="1">
    <citation type="submission" date="2021-01" db="EMBL/GenBank/DDBJ databases">
        <title>Whole genome shotgun sequence of Plantactinospora mayteni NBRC 109088.</title>
        <authorList>
            <person name="Komaki H."/>
            <person name="Tamura T."/>
        </authorList>
    </citation>
    <scope>NUCLEOTIDE SEQUENCE [LARGE SCALE GENOMIC DNA]</scope>
    <source>
        <strain evidence="2 3">NBRC 109088</strain>
    </source>
</reference>
<comment type="caution">
    <text evidence="2">The sequence shown here is derived from an EMBL/GenBank/DDBJ whole genome shotgun (WGS) entry which is preliminary data.</text>
</comment>